<reference evidence="1 2" key="1">
    <citation type="submission" date="2016-06" db="EMBL/GenBank/DDBJ databases">
        <title>Comparative genomics of the ectomycorrhizal sister species Rhizopogon vinicolor and Rhizopogon vesiculosus (Basidiomycota: Boletales) reveals a divergence of the mating type B locus.</title>
        <authorList>
            <consortium name="DOE Joint Genome Institute"/>
            <person name="Mujic A.B."/>
            <person name="Kuo A."/>
            <person name="Tritt A."/>
            <person name="Lipzen A."/>
            <person name="Chen C."/>
            <person name="Johnson J."/>
            <person name="Sharma A."/>
            <person name="Barry K."/>
            <person name="Grigoriev I.V."/>
            <person name="Spatafora J.W."/>
        </authorList>
    </citation>
    <scope>NUCLEOTIDE SEQUENCE [LARGE SCALE GENOMIC DNA]</scope>
    <source>
        <strain evidence="1 2">AM-OR11-026</strain>
    </source>
</reference>
<dbReference type="OrthoDB" id="3354157at2759"/>
<name>A0A1B7MX28_9AGAM</name>
<dbReference type="EMBL" id="KV448368">
    <property type="protein sequence ID" value="OAX37166.1"/>
    <property type="molecule type" value="Genomic_DNA"/>
</dbReference>
<keyword evidence="2" id="KW-1185">Reference proteome</keyword>
<evidence type="ECO:0000313" key="2">
    <source>
        <dbReference type="Proteomes" id="UP000092154"/>
    </source>
</evidence>
<dbReference type="Proteomes" id="UP000092154">
    <property type="component" value="Unassembled WGS sequence"/>
</dbReference>
<dbReference type="InParanoid" id="A0A1B7MX28"/>
<gene>
    <name evidence="1" type="ORF">K503DRAFT_250332</name>
</gene>
<dbReference type="AlphaFoldDB" id="A0A1B7MX28"/>
<proteinExistence type="predicted"/>
<sequence length="90" mass="9710">MASSPGVPLYLTDDGINAISALQNAHYLEIACFTLLVYDLLTTFGEENRYLPLVIMIPANVVFFGVDISPQVCALDGSTPHSSFQCLQSA</sequence>
<protein>
    <submittedName>
        <fullName evidence="1">Uncharacterized protein</fullName>
    </submittedName>
</protein>
<organism evidence="1 2">
    <name type="scientific">Rhizopogon vinicolor AM-OR11-026</name>
    <dbReference type="NCBI Taxonomy" id="1314800"/>
    <lineage>
        <taxon>Eukaryota</taxon>
        <taxon>Fungi</taxon>
        <taxon>Dikarya</taxon>
        <taxon>Basidiomycota</taxon>
        <taxon>Agaricomycotina</taxon>
        <taxon>Agaricomycetes</taxon>
        <taxon>Agaricomycetidae</taxon>
        <taxon>Boletales</taxon>
        <taxon>Suillineae</taxon>
        <taxon>Rhizopogonaceae</taxon>
        <taxon>Rhizopogon</taxon>
    </lineage>
</organism>
<evidence type="ECO:0000313" key="1">
    <source>
        <dbReference type="EMBL" id="OAX37166.1"/>
    </source>
</evidence>
<accession>A0A1B7MX28</accession>